<dbReference type="InterPro" id="IPR032819">
    <property type="entry name" value="TruB_C"/>
</dbReference>
<feature type="domain" description="tRNA pseudouridylate synthase B C-terminal" evidence="7">
    <location>
        <begin position="182"/>
        <end position="240"/>
    </location>
</feature>
<dbReference type="PANTHER" id="PTHR13767:SF2">
    <property type="entry name" value="PSEUDOURIDYLATE SYNTHASE TRUB1"/>
    <property type="match status" value="1"/>
</dbReference>
<feature type="active site" description="Nucleophile" evidence="5">
    <location>
        <position position="49"/>
    </location>
</feature>
<dbReference type="InterPro" id="IPR002501">
    <property type="entry name" value="PsdUridine_synth_N"/>
</dbReference>
<evidence type="ECO:0000256" key="3">
    <source>
        <dbReference type="ARBA" id="ARBA00022694"/>
    </source>
</evidence>
<evidence type="ECO:0000259" key="6">
    <source>
        <dbReference type="Pfam" id="PF01509"/>
    </source>
</evidence>
<dbReference type="Pfam" id="PF01509">
    <property type="entry name" value="TruB_N"/>
    <property type="match status" value="1"/>
</dbReference>
<evidence type="ECO:0000256" key="5">
    <source>
        <dbReference type="HAMAP-Rule" id="MF_01080"/>
    </source>
</evidence>
<dbReference type="GO" id="GO:0031119">
    <property type="term" value="P:tRNA pseudouridine synthesis"/>
    <property type="evidence" value="ECO:0007669"/>
    <property type="project" value="UniProtKB-UniRule"/>
</dbReference>
<dbReference type="PANTHER" id="PTHR13767">
    <property type="entry name" value="TRNA-PSEUDOURIDINE SYNTHASE"/>
    <property type="match status" value="1"/>
</dbReference>
<dbReference type="Pfam" id="PF16198">
    <property type="entry name" value="TruB_C_2"/>
    <property type="match status" value="1"/>
</dbReference>
<dbReference type="GO" id="GO:0160148">
    <property type="term" value="F:tRNA pseudouridine(55) synthase activity"/>
    <property type="evidence" value="ECO:0007669"/>
    <property type="project" value="UniProtKB-EC"/>
</dbReference>
<dbReference type="CDD" id="cd02573">
    <property type="entry name" value="PseudoU_synth_EcTruB"/>
    <property type="match status" value="1"/>
</dbReference>
<dbReference type="InterPro" id="IPR020103">
    <property type="entry name" value="PsdUridine_synth_cat_dom_sf"/>
</dbReference>
<dbReference type="EC" id="5.4.99.25" evidence="5"/>
<dbReference type="EMBL" id="LO017727">
    <property type="protein sequence ID" value="CRH07742.1"/>
    <property type="molecule type" value="Genomic_DNA"/>
</dbReference>
<sequence>MGRRRRNRGIPINGWLAIYKEPGLTSRQVVERVQRTTQAAKAGHGGTLDPFAEGVLPIALGEATKTTGMVLEGDKGYRCWVSFGRATDTGDPTGEVIAEDGKIPSQAALEEILPQFTGEISQIPPKYSALRVDGERAYKKARRGEEVKIDPRQVTIHQLELVSFEQEIAVLDVKCSKGTYIRTLASDIAEAVGCKAHLIRLLRQHTLGFDADSAVTLESLRSHVEAQKLNEVLHPVDRVLDDIPALRLTPDAWYHLKQGQVVTVEQGQAIQTYQGTVRVQNPAGHFGALGELLAADPDHPNSRLVKPVRLFHLEEDSPGAV</sequence>
<dbReference type="HAMAP" id="MF_01080">
    <property type="entry name" value="TruB_bact"/>
    <property type="match status" value="1"/>
</dbReference>
<dbReference type="GO" id="GO:1990481">
    <property type="term" value="P:mRNA pseudouridine synthesis"/>
    <property type="evidence" value="ECO:0007669"/>
    <property type="project" value="TreeGrafter"/>
</dbReference>
<comment type="function">
    <text evidence="5">Responsible for synthesis of pseudouridine from uracil-55 in the psi GC loop of transfer RNAs.</text>
</comment>
<dbReference type="Gene3D" id="3.30.2350.10">
    <property type="entry name" value="Pseudouridine synthase"/>
    <property type="match status" value="1"/>
</dbReference>
<proteinExistence type="inferred from homology"/>
<comment type="catalytic activity">
    <reaction evidence="1 5">
        <text>uridine(55) in tRNA = pseudouridine(55) in tRNA</text>
        <dbReference type="Rhea" id="RHEA:42532"/>
        <dbReference type="Rhea" id="RHEA-COMP:10101"/>
        <dbReference type="Rhea" id="RHEA-COMP:10102"/>
        <dbReference type="ChEBI" id="CHEBI:65314"/>
        <dbReference type="ChEBI" id="CHEBI:65315"/>
        <dbReference type="EC" id="5.4.99.25"/>
    </reaction>
</comment>
<dbReference type="GO" id="GO:0003723">
    <property type="term" value="F:RNA binding"/>
    <property type="evidence" value="ECO:0007669"/>
    <property type="project" value="InterPro"/>
</dbReference>
<keyword evidence="3 5" id="KW-0819">tRNA processing</keyword>
<evidence type="ECO:0000256" key="1">
    <source>
        <dbReference type="ARBA" id="ARBA00000385"/>
    </source>
</evidence>
<evidence type="ECO:0000256" key="2">
    <source>
        <dbReference type="ARBA" id="ARBA00005642"/>
    </source>
</evidence>
<dbReference type="NCBIfam" id="TIGR00431">
    <property type="entry name" value="TruB"/>
    <property type="match status" value="1"/>
</dbReference>
<protein>
    <recommendedName>
        <fullName evidence="5">tRNA pseudouridine synthase B</fullName>
        <ecNumber evidence="5">5.4.99.25</ecNumber>
    </recommendedName>
    <alternativeName>
        <fullName evidence="5">tRNA pseudouridine(55) synthase</fullName>
        <shortName evidence="5">Psi55 synthase</shortName>
    </alternativeName>
    <alternativeName>
        <fullName evidence="5">tRNA pseudouridylate synthase</fullName>
    </alternativeName>
    <alternativeName>
        <fullName evidence="5">tRNA-uridine isomerase</fullName>
    </alternativeName>
</protein>
<evidence type="ECO:0000313" key="8">
    <source>
        <dbReference type="EMBL" id="CRH07742.1"/>
    </source>
</evidence>
<feature type="domain" description="Pseudouridine synthase II N-terminal" evidence="6">
    <location>
        <begin position="35"/>
        <end position="181"/>
    </location>
</feature>
<organism evidence="8">
    <name type="scientific">Magnetococcus massalia (strain MO-1)</name>
    <dbReference type="NCBI Taxonomy" id="451514"/>
    <lineage>
        <taxon>Bacteria</taxon>
        <taxon>Pseudomonadati</taxon>
        <taxon>Pseudomonadota</taxon>
        <taxon>Magnetococcia</taxon>
        <taxon>Magnetococcales</taxon>
        <taxon>Magnetococcaceae</taxon>
        <taxon>Magnetococcus</taxon>
    </lineage>
</organism>
<name>A0A1S7LLA8_MAGMO</name>
<reference evidence="8" key="1">
    <citation type="submission" date="2015-04" db="EMBL/GenBank/DDBJ databases">
        <authorList>
            <person name="Syromyatnikov M.Y."/>
            <person name="Popov V.N."/>
        </authorList>
    </citation>
    <scope>NUCLEOTIDE SEQUENCE</scope>
    <source>
        <strain evidence="8">MO-1</strain>
    </source>
</reference>
<accession>A0A1S7LLA8</accession>
<evidence type="ECO:0000256" key="4">
    <source>
        <dbReference type="ARBA" id="ARBA00023235"/>
    </source>
</evidence>
<dbReference type="SUPFAM" id="SSF55120">
    <property type="entry name" value="Pseudouridine synthase"/>
    <property type="match status" value="1"/>
</dbReference>
<dbReference type="InterPro" id="IPR014780">
    <property type="entry name" value="tRNA_psdUridine_synth_TruB"/>
</dbReference>
<evidence type="ECO:0000259" key="7">
    <source>
        <dbReference type="Pfam" id="PF16198"/>
    </source>
</evidence>
<dbReference type="AlphaFoldDB" id="A0A1S7LLA8"/>
<keyword evidence="4 5" id="KW-0413">Isomerase</keyword>
<gene>
    <name evidence="5 8" type="primary">truB</name>
    <name evidence="8" type="ORF">MAGMO_3609</name>
</gene>
<comment type="similarity">
    <text evidence="2 5">Belongs to the pseudouridine synthase TruB family. Type 1 subfamily.</text>
</comment>